<evidence type="ECO:0000313" key="3">
    <source>
        <dbReference type="Proteomes" id="UP000282312"/>
    </source>
</evidence>
<name>A0A3N9WZA2_9ACTN</name>
<feature type="transmembrane region" description="Helical" evidence="1">
    <location>
        <begin position="93"/>
        <end position="115"/>
    </location>
</feature>
<evidence type="ECO:0000256" key="1">
    <source>
        <dbReference type="SAM" id="Phobius"/>
    </source>
</evidence>
<feature type="transmembrane region" description="Helical" evidence="1">
    <location>
        <begin position="243"/>
        <end position="269"/>
    </location>
</feature>
<protein>
    <submittedName>
        <fullName evidence="2">Uncharacterized protein</fullName>
    </submittedName>
</protein>
<dbReference type="Proteomes" id="UP000282312">
    <property type="component" value="Unassembled WGS sequence"/>
</dbReference>
<sequence length="285" mass="29438">MRYAPLLLAGAAACALAHVVGILTGHPIWRYAEVWSVGLLLAFAVVAGLPAPRWAVPAAVTALLVDSVRSIPIDANTAGWQVFEPGDGVDTLSGFNAGLSLCASSLAAVTVLLVVWRRVSLGCTTAVVALVATSLFGYSVVRAVDIWLAVPTEQGQYLTGTGQAETVIAVSLAALPPLALGFTALALAAALAERGRRLASSGAVLLALITVPLVEASIGAVPLPFEAGHRTAFFAWQVAGPRFYMPHLVSAMTTAAQLTAYMLIVVGLIGRYHRAHDAPPEEAGG</sequence>
<reference evidence="2 3" key="1">
    <citation type="submission" date="2018-05" db="EMBL/GenBank/DDBJ databases">
        <title>Micromonospora from Atacama Desert.</title>
        <authorList>
            <person name="Carro L."/>
            <person name="Goodfellow M."/>
            <person name="Klenk H.-P."/>
        </authorList>
    </citation>
    <scope>NUCLEOTIDE SEQUENCE [LARGE SCALE GENOMIC DNA]</scope>
    <source>
        <strain evidence="2 3">LB39</strain>
    </source>
</reference>
<feature type="transmembrane region" description="Helical" evidence="1">
    <location>
        <begin position="127"/>
        <end position="148"/>
    </location>
</feature>
<dbReference type="EMBL" id="QGSZ01000270">
    <property type="protein sequence ID" value="RQW99426.1"/>
    <property type="molecule type" value="Genomic_DNA"/>
</dbReference>
<feature type="transmembrane region" description="Helical" evidence="1">
    <location>
        <begin position="168"/>
        <end position="191"/>
    </location>
</feature>
<evidence type="ECO:0000313" key="2">
    <source>
        <dbReference type="EMBL" id="RQW99426.1"/>
    </source>
</evidence>
<organism evidence="2 3">
    <name type="scientific">Micromonospora inaquosa</name>
    <dbReference type="NCBI Taxonomy" id="2203716"/>
    <lineage>
        <taxon>Bacteria</taxon>
        <taxon>Bacillati</taxon>
        <taxon>Actinomycetota</taxon>
        <taxon>Actinomycetes</taxon>
        <taxon>Micromonosporales</taxon>
        <taxon>Micromonosporaceae</taxon>
        <taxon>Micromonospora</taxon>
    </lineage>
</organism>
<comment type="caution">
    <text evidence="2">The sequence shown here is derived from an EMBL/GenBank/DDBJ whole genome shotgun (WGS) entry which is preliminary data.</text>
</comment>
<feature type="transmembrane region" description="Helical" evidence="1">
    <location>
        <begin position="203"/>
        <end position="223"/>
    </location>
</feature>
<feature type="transmembrane region" description="Helical" evidence="1">
    <location>
        <begin position="31"/>
        <end position="49"/>
    </location>
</feature>
<keyword evidence="1" id="KW-0812">Transmembrane</keyword>
<keyword evidence="3" id="KW-1185">Reference proteome</keyword>
<keyword evidence="1" id="KW-0472">Membrane</keyword>
<dbReference type="OrthoDB" id="3370420at2"/>
<gene>
    <name evidence="2" type="ORF">DLJ59_24600</name>
</gene>
<accession>A0A3N9WZA2</accession>
<proteinExistence type="predicted"/>
<dbReference type="AlphaFoldDB" id="A0A3N9WZA2"/>
<keyword evidence="1" id="KW-1133">Transmembrane helix</keyword>